<dbReference type="EMBL" id="BGZK01000043">
    <property type="protein sequence ID" value="GBP10819.1"/>
    <property type="molecule type" value="Genomic_DNA"/>
</dbReference>
<dbReference type="Proteomes" id="UP000299102">
    <property type="component" value="Unassembled WGS sequence"/>
</dbReference>
<evidence type="ECO:0000256" key="1">
    <source>
        <dbReference type="SAM" id="MobiDB-lite"/>
    </source>
</evidence>
<comment type="caution">
    <text evidence="2">The sequence shown here is derived from an EMBL/GenBank/DDBJ whole genome shotgun (WGS) entry which is preliminary data.</text>
</comment>
<keyword evidence="3" id="KW-1185">Reference proteome</keyword>
<name>A0A4C1T8H8_EUMVA</name>
<dbReference type="AlphaFoldDB" id="A0A4C1T8H8"/>
<reference evidence="2 3" key="1">
    <citation type="journal article" date="2019" name="Commun. Biol.">
        <title>The bagworm genome reveals a unique fibroin gene that provides high tensile strength.</title>
        <authorList>
            <person name="Kono N."/>
            <person name="Nakamura H."/>
            <person name="Ohtoshi R."/>
            <person name="Tomita M."/>
            <person name="Numata K."/>
            <person name="Arakawa K."/>
        </authorList>
    </citation>
    <scope>NUCLEOTIDE SEQUENCE [LARGE SCALE GENOMIC DNA]</scope>
</reference>
<protein>
    <submittedName>
        <fullName evidence="2">Uncharacterized protein</fullName>
    </submittedName>
</protein>
<sequence length="66" mass="7423">MSMMAAVASRPRQPDNSSKSGALGNLRFARAALENRLLTRARAHLRYSRHCTQIGKIDEYCTMNNN</sequence>
<evidence type="ECO:0000313" key="2">
    <source>
        <dbReference type="EMBL" id="GBP10819.1"/>
    </source>
</evidence>
<evidence type="ECO:0000313" key="3">
    <source>
        <dbReference type="Proteomes" id="UP000299102"/>
    </source>
</evidence>
<proteinExistence type="predicted"/>
<organism evidence="2 3">
    <name type="scientific">Eumeta variegata</name>
    <name type="common">Bagworm moth</name>
    <name type="synonym">Eumeta japonica</name>
    <dbReference type="NCBI Taxonomy" id="151549"/>
    <lineage>
        <taxon>Eukaryota</taxon>
        <taxon>Metazoa</taxon>
        <taxon>Ecdysozoa</taxon>
        <taxon>Arthropoda</taxon>
        <taxon>Hexapoda</taxon>
        <taxon>Insecta</taxon>
        <taxon>Pterygota</taxon>
        <taxon>Neoptera</taxon>
        <taxon>Endopterygota</taxon>
        <taxon>Lepidoptera</taxon>
        <taxon>Glossata</taxon>
        <taxon>Ditrysia</taxon>
        <taxon>Tineoidea</taxon>
        <taxon>Psychidae</taxon>
        <taxon>Oiketicinae</taxon>
        <taxon>Eumeta</taxon>
    </lineage>
</organism>
<gene>
    <name evidence="2" type="ORF">EVAR_5415_1</name>
</gene>
<accession>A0A4C1T8H8</accession>
<feature type="region of interest" description="Disordered" evidence="1">
    <location>
        <begin position="1"/>
        <end position="22"/>
    </location>
</feature>